<evidence type="ECO:0000256" key="8">
    <source>
        <dbReference type="ARBA" id="ARBA00074527"/>
    </source>
</evidence>
<evidence type="ECO:0000256" key="4">
    <source>
        <dbReference type="ARBA" id="ARBA00022679"/>
    </source>
</evidence>
<dbReference type="SUPFAM" id="SSF64484">
    <property type="entry name" value="beta and beta-prime subunits of DNA dependent RNA-polymerase"/>
    <property type="match status" value="1"/>
</dbReference>
<evidence type="ECO:0000256" key="6">
    <source>
        <dbReference type="ARBA" id="ARBA00023163"/>
    </source>
</evidence>
<keyword evidence="6" id="KW-0804">Transcription</keyword>
<feature type="compositionally biased region" description="Basic and acidic residues" evidence="9">
    <location>
        <begin position="1"/>
        <end position="11"/>
    </location>
</feature>
<sequence>TQKSKELRNEIFDENAPIRNVGGDDSDDGDQMFKNSTYEVIRQAQRAFPDEEDFETTFEDKNNNNEHPNALNVENEHDKSTPSTSSRRQRNNRVVNGLKVRYVTNYPFDYENGMAKSASKKAVIHEIHGISKCYPIENETHDDASKIVATEGVNFYNIWKYDNIIDLNNIYSNDIAVILNTYGVKAARAAILKETFEGKYKPFNRIGLDTSTSPLLKMSFESTCSFLTQATLHGDTDLLDSPSARLVLGKVIQGGTGSFEVRVPFESIPKYLKT</sequence>
<evidence type="ECO:0000256" key="2">
    <source>
        <dbReference type="ARBA" id="ARBA00012418"/>
    </source>
</evidence>
<dbReference type="PANTHER" id="PTHR19376:SF11">
    <property type="entry name" value="DNA-DIRECTED RNA POLYMERASE I SUBUNIT RPA1"/>
    <property type="match status" value="1"/>
</dbReference>
<reference evidence="11" key="1">
    <citation type="submission" date="2022-08" db="EMBL/GenBank/DDBJ databases">
        <authorList>
            <person name="Kallberg Y."/>
            <person name="Tangrot J."/>
            <person name="Rosling A."/>
        </authorList>
    </citation>
    <scope>NUCLEOTIDE SEQUENCE</scope>
    <source>
        <strain evidence="11">Wild A</strain>
    </source>
</reference>
<evidence type="ECO:0000259" key="10">
    <source>
        <dbReference type="Pfam" id="PF04998"/>
    </source>
</evidence>
<dbReference type="GO" id="GO:0006351">
    <property type="term" value="P:DNA-templated transcription"/>
    <property type="evidence" value="ECO:0007669"/>
    <property type="project" value="InterPro"/>
</dbReference>
<keyword evidence="3" id="KW-0240">DNA-directed RNA polymerase</keyword>
<dbReference type="PANTHER" id="PTHR19376">
    <property type="entry name" value="DNA-DIRECTED RNA POLYMERASE"/>
    <property type="match status" value="1"/>
</dbReference>
<dbReference type="InterPro" id="IPR007081">
    <property type="entry name" value="RNA_pol_Rpb1_5"/>
</dbReference>
<comment type="caution">
    <text evidence="11">The sequence shown here is derived from an EMBL/GenBank/DDBJ whole genome shotgun (WGS) entry which is preliminary data.</text>
</comment>
<dbReference type="GO" id="GO:0005736">
    <property type="term" value="C:RNA polymerase I complex"/>
    <property type="evidence" value="ECO:0007669"/>
    <property type="project" value="TreeGrafter"/>
</dbReference>
<feature type="region of interest" description="Disordered" evidence="9">
    <location>
        <begin position="55"/>
        <end position="92"/>
    </location>
</feature>
<keyword evidence="12" id="KW-1185">Reference proteome</keyword>
<name>A0A9W4WWB0_9GLOM</name>
<dbReference type="Pfam" id="PF04998">
    <property type="entry name" value="RNA_pol_Rpb1_5"/>
    <property type="match status" value="1"/>
</dbReference>
<dbReference type="EC" id="2.7.7.6" evidence="2"/>
<evidence type="ECO:0000256" key="9">
    <source>
        <dbReference type="SAM" id="MobiDB-lite"/>
    </source>
</evidence>
<dbReference type="GO" id="GO:0003677">
    <property type="term" value="F:DNA binding"/>
    <property type="evidence" value="ECO:0007669"/>
    <property type="project" value="InterPro"/>
</dbReference>
<evidence type="ECO:0000256" key="3">
    <source>
        <dbReference type="ARBA" id="ARBA00022478"/>
    </source>
</evidence>
<gene>
    <name evidence="11" type="ORF">FWILDA_LOCUS14629</name>
</gene>
<protein>
    <recommendedName>
        <fullName evidence="7">DNA-directed RNA polymerase I subunit RPA1</fullName>
        <ecNumber evidence="2">2.7.7.6</ecNumber>
    </recommendedName>
    <alternativeName>
        <fullName evidence="8">DNA-directed RNA polymerase I subunit rpa1</fullName>
    </alternativeName>
</protein>
<dbReference type="EMBL" id="CAMKVN010006655">
    <property type="protein sequence ID" value="CAI2190545.1"/>
    <property type="molecule type" value="Genomic_DNA"/>
</dbReference>
<evidence type="ECO:0000313" key="11">
    <source>
        <dbReference type="EMBL" id="CAI2190545.1"/>
    </source>
</evidence>
<dbReference type="FunFam" id="1.10.150.390:FF:000005">
    <property type="entry name" value="DNA-directed RNA polymerase subunit"/>
    <property type="match status" value="1"/>
</dbReference>
<accession>A0A9W4WWB0</accession>
<evidence type="ECO:0000313" key="12">
    <source>
        <dbReference type="Proteomes" id="UP001153678"/>
    </source>
</evidence>
<dbReference type="Proteomes" id="UP001153678">
    <property type="component" value="Unassembled WGS sequence"/>
</dbReference>
<proteinExistence type="inferred from homology"/>
<dbReference type="Gene3D" id="1.10.150.390">
    <property type="match status" value="1"/>
</dbReference>
<comment type="similarity">
    <text evidence="1">Belongs to the RNA polymerase beta' chain family.</text>
</comment>
<dbReference type="InterPro" id="IPR045867">
    <property type="entry name" value="DNA-dir_RpoC_beta_prime"/>
</dbReference>
<evidence type="ECO:0000256" key="7">
    <source>
        <dbReference type="ARBA" id="ARBA00074245"/>
    </source>
</evidence>
<feature type="domain" description="RNA polymerase Rpb1" evidence="10">
    <location>
        <begin position="116"/>
        <end position="194"/>
    </location>
</feature>
<evidence type="ECO:0000256" key="5">
    <source>
        <dbReference type="ARBA" id="ARBA00022695"/>
    </source>
</evidence>
<keyword evidence="5" id="KW-0548">Nucleotidyltransferase</keyword>
<dbReference type="OrthoDB" id="270392at2759"/>
<dbReference type="AlphaFoldDB" id="A0A9W4WWB0"/>
<feature type="region of interest" description="Disordered" evidence="9">
    <location>
        <begin position="1"/>
        <end position="33"/>
    </location>
</feature>
<evidence type="ECO:0000256" key="1">
    <source>
        <dbReference type="ARBA" id="ARBA00006460"/>
    </source>
</evidence>
<dbReference type="GO" id="GO:0003899">
    <property type="term" value="F:DNA-directed RNA polymerase activity"/>
    <property type="evidence" value="ECO:0007669"/>
    <property type="project" value="UniProtKB-EC"/>
</dbReference>
<organism evidence="11 12">
    <name type="scientific">Funneliformis geosporum</name>
    <dbReference type="NCBI Taxonomy" id="1117311"/>
    <lineage>
        <taxon>Eukaryota</taxon>
        <taxon>Fungi</taxon>
        <taxon>Fungi incertae sedis</taxon>
        <taxon>Mucoromycota</taxon>
        <taxon>Glomeromycotina</taxon>
        <taxon>Glomeromycetes</taxon>
        <taxon>Glomerales</taxon>
        <taxon>Glomeraceae</taxon>
        <taxon>Funneliformis</taxon>
    </lineage>
</organism>
<feature type="non-terminal residue" evidence="11">
    <location>
        <position position="274"/>
    </location>
</feature>
<keyword evidence="4" id="KW-0808">Transferase</keyword>